<evidence type="ECO:0000313" key="1">
    <source>
        <dbReference type="EMBL" id="MDR6597118.1"/>
    </source>
</evidence>
<keyword evidence="2" id="KW-1185">Reference proteome</keyword>
<reference evidence="1 2" key="1">
    <citation type="submission" date="2023-07" db="EMBL/GenBank/DDBJ databases">
        <title>Sequencing the genomes of 1000 actinobacteria strains.</title>
        <authorList>
            <person name="Klenk H.-P."/>
        </authorList>
    </citation>
    <scope>NUCLEOTIDE SEQUENCE [LARGE SCALE GENOMIC DNA]</scope>
    <source>
        <strain evidence="1 2">DSM 43749</strain>
    </source>
</reference>
<gene>
    <name evidence="1" type="ORF">J2S66_005502</name>
</gene>
<proteinExistence type="predicted"/>
<protein>
    <submittedName>
        <fullName evidence="1">Uncharacterized protein</fullName>
    </submittedName>
</protein>
<evidence type="ECO:0000313" key="2">
    <source>
        <dbReference type="Proteomes" id="UP001268819"/>
    </source>
</evidence>
<comment type="caution">
    <text evidence="1">The sequence shown here is derived from an EMBL/GenBank/DDBJ whole genome shotgun (WGS) entry which is preliminary data.</text>
</comment>
<accession>A0ABU1Q3N8</accession>
<dbReference type="RefSeq" id="WP_310310159.1">
    <property type="nucleotide sequence ID" value="NZ_BAAAXB010000001.1"/>
</dbReference>
<sequence length="41" mass="4485">MRQQEAHFQAERAEGGAATVLGSGHVPMVERMFDVGKITIE</sequence>
<dbReference type="Proteomes" id="UP001268819">
    <property type="component" value="Unassembled WGS sequence"/>
</dbReference>
<name>A0ABU1Q3N8_9PSEU</name>
<dbReference type="EMBL" id="JAVDSG010000001">
    <property type="protein sequence ID" value="MDR6597118.1"/>
    <property type="molecule type" value="Genomic_DNA"/>
</dbReference>
<organism evidence="1 2">
    <name type="scientific">Saccharothrix longispora</name>
    <dbReference type="NCBI Taxonomy" id="33920"/>
    <lineage>
        <taxon>Bacteria</taxon>
        <taxon>Bacillati</taxon>
        <taxon>Actinomycetota</taxon>
        <taxon>Actinomycetes</taxon>
        <taxon>Pseudonocardiales</taxon>
        <taxon>Pseudonocardiaceae</taxon>
        <taxon>Saccharothrix</taxon>
    </lineage>
</organism>